<keyword evidence="2" id="KW-0732">Signal</keyword>
<evidence type="ECO:0000259" key="3">
    <source>
        <dbReference type="PROSITE" id="PS51782"/>
    </source>
</evidence>
<evidence type="ECO:0000313" key="5">
    <source>
        <dbReference type="Proteomes" id="UP001596287"/>
    </source>
</evidence>
<evidence type="ECO:0000313" key="4">
    <source>
        <dbReference type="EMBL" id="MFC6097825.1"/>
    </source>
</evidence>
<dbReference type="PROSITE" id="PS51782">
    <property type="entry name" value="LYSM"/>
    <property type="match status" value="4"/>
</dbReference>
<comment type="caution">
    <text evidence="4">The sequence shown here is derived from an EMBL/GenBank/DDBJ whole genome shotgun (WGS) entry which is preliminary data.</text>
</comment>
<reference evidence="5" key="1">
    <citation type="journal article" date="2019" name="Int. J. Syst. Evol. Microbiol.">
        <title>The Global Catalogue of Microorganisms (GCM) 10K type strain sequencing project: providing services to taxonomists for standard genome sequencing and annotation.</title>
        <authorList>
            <consortium name="The Broad Institute Genomics Platform"/>
            <consortium name="The Broad Institute Genome Sequencing Center for Infectious Disease"/>
            <person name="Wu L."/>
            <person name="Ma J."/>
        </authorList>
    </citation>
    <scope>NUCLEOTIDE SEQUENCE [LARGE SCALE GENOMIC DNA]</scope>
    <source>
        <strain evidence="5">CCUG 49679</strain>
    </source>
</reference>
<dbReference type="EMBL" id="JBHSQB010000010">
    <property type="protein sequence ID" value="MFC6097825.1"/>
    <property type="molecule type" value="Genomic_DNA"/>
</dbReference>
<feature type="domain" description="LysM" evidence="3">
    <location>
        <begin position="24"/>
        <end position="67"/>
    </location>
</feature>
<dbReference type="InterPro" id="IPR036779">
    <property type="entry name" value="LysM_dom_sf"/>
</dbReference>
<sequence length="675" mass="75590">MKQFFIVFLSVFLISFSGQAQENVKHTVAKGETITQIAQKYNVTPLDIYTLNPDARNGVKEETVLLIPSKNKAVKVPNKETKPSQVSVSKEAKTHVVQPKETPYGLSKQYGITLADLEKANPEIKEAGLKIGQTLKIPGSKTVREEAPKELTKKEERKVEKEEKKAEREAKKEAKKEEKVESKTSEVVYEVVPKDTKYSISKRYGISIEELEKTNPSIKTDSLKIGQKLVIKADVSKAEVVQRQETAKESPKQETPNGEYTSYQVKPKETLYSLSRQFGLSQNGLVALNPELEAGVREGMTLKVPKTVSITAANDKNFTDLTKSISKKDRKELVLLLPFNVSKVTNDTTATIQSRLKKDNFLNMTLDFYSGALVAIDSAKTLGLNIDVKIFDSQENKTSSAISSSFVDANLLKADVVVGPFYQTHAEKTAQLLSKNNIPVISPLSKDNSMVYSNLYQTMPTTDNLKGAMFDYLNQKSANLIAIVDPKKGSIKKYISSNHPNVKMADYTVESMKGLLVKDRMNYVIMETENTFMIKNIITALVAAKTTYQVQLVILEPNDKLESDEIAISSLAKLNLLYASVTRENETPEAAIFSKVYKKKNNIFPNQYATRGFDVTFDAMLRLSQEKSFEETIFDNATEQVENKFNYTKNPAGGYSNRGVYILYYDEDLSVKEAR</sequence>
<dbReference type="Gene3D" id="3.40.50.2300">
    <property type="match status" value="1"/>
</dbReference>
<dbReference type="Proteomes" id="UP001596287">
    <property type="component" value="Unassembled WGS sequence"/>
</dbReference>
<protein>
    <submittedName>
        <fullName evidence="4">LysM peptidoglycan-binding domain-containing protein</fullName>
    </submittedName>
</protein>
<feature type="compositionally biased region" description="Basic and acidic residues" evidence="1">
    <location>
        <begin position="242"/>
        <end position="252"/>
    </location>
</feature>
<dbReference type="Gene3D" id="3.10.350.10">
    <property type="entry name" value="LysM domain"/>
    <property type="match status" value="4"/>
</dbReference>
<name>A0ABW1PQ97_9FLAO</name>
<keyword evidence="5" id="KW-1185">Reference proteome</keyword>
<dbReference type="InterPro" id="IPR018392">
    <property type="entry name" value="LysM"/>
</dbReference>
<feature type="compositionally biased region" description="Polar residues" evidence="1">
    <location>
        <begin position="253"/>
        <end position="264"/>
    </location>
</feature>
<evidence type="ECO:0000256" key="2">
    <source>
        <dbReference type="SAM" id="SignalP"/>
    </source>
</evidence>
<feature type="chain" id="PRO_5045181690" evidence="2">
    <location>
        <begin position="21"/>
        <end position="675"/>
    </location>
</feature>
<feature type="region of interest" description="Disordered" evidence="1">
    <location>
        <begin position="140"/>
        <end position="179"/>
    </location>
</feature>
<evidence type="ECO:0000256" key="1">
    <source>
        <dbReference type="SAM" id="MobiDB-lite"/>
    </source>
</evidence>
<dbReference type="RefSeq" id="WP_379792806.1">
    <property type="nucleotide sequence ID" value="NZ_JBHSQB010000010.1"/>
</dbReference>
<feature type="domain" description="LysM" evidence="3">
    <location>
        <begin position="93"/>
        <end position="137"/>
    </location>
</feature>
<dbReference type="SMART" id="SM00257">
    <property type="entry name" value="LysM"/>
    <property type="match status" value="4"/>
</dbReference>
<feature type="region of interest" description="Disordered" evidence="1">
    <location>
        <begin position="242"/>
        <end position="264"/>
    </location>
</feature>
<accession>A0ABW1PQ97</accession>
<dbReference type="PANTHER" id="PTHR33734">
    <property type="entry name" value="LYSM DOMAIN-CONTAINING GPI-ANCHORED PROTEIN 2"/>
    <property type="match status" value="1"/>
</dbReference>
<feature type="compositionally biased region" description="Basic and acidic residues" evidence="1">
    <location>
        <begin position="142"/>
        <end position="179"/>
    </location>
</feature>
<dbReference type="SUPFAM" id="SSF53822">
    <property type="entry name" value="Periplasmic binding protein-like I"/>
    <property type="match status" value="1"/>
</dbReference>
<feature type="domain" description="LysM" evidence="3">
    <location>
        <begin position="261"/>
        <end position="304"/>
    </location>
</feature>
<feature type="domain" description="LysM" evidence="3">
    <location>
        <begin position="187"/>
        <end position="231"/>
    </location>
</feature>
<feature type="signal peptide" evidence="2">
    <location>
        <begin position="1"/>
        <end position="20"/>
    </location>
</feature>
<gene>
    <name evidence="4" type="ORF">ACFPVY_14300</name>
</gene>
<dbReference type="SUPFAM" id="SSF54106">
    <property type="entry name" value="LysM domain"/>
    <property type="match status" value="4"/>
</dbReference>
<dbReference type="PANTHER" id="PTHR33734:SF22">
    <property type="entry name" value="MEMBRANE-BOUND LYTIC MUREIN TRANSGLYCOSYLASE D"/>
    <property type="match status" value="1"/>
</dbReference>
<dbReference type="Pfam" id="PF01476">
    <property type="entry name" value="LysM"/>
    <property type="match status" value="4"/>
</dbReference>
<organism evidence="4 5">
    <name type="scientific">Flavobacterium qiangtangense</name>
    <dbReference type="NCBI Taxonomy" id="1442595"/>
    <lineage>
        <taxon>Bacteria</taxon>
        <taxon>Pseudomonadati</taxon>
        <taxon>Bacteroidota</taxon>
        <taxon>Flavobacteriia</taxon>
        <taxon>Flavobacteriales</taxon>
        <taxon>Flavobacteriaceae</taxon>
        <taxon>Flavobacterium</taxon>
    </lineage>
</organism>
<dbReference type="CDD" id="cd00118">
    <property type="entry name" value="LysM"/>
    <property type="match status" value="4"/>
</dbReference>
<dbReference type="InterPro" id="IPR028082">
    <property type="entry name" value="Peripla_BP_I"/>
</dbReference>
<proteinExistence type="predicted"/>